<feature type="transmembrane region" description="Helical" evidence="4">
    <location>
        <begin position="597"/>
        <end position="616"/>
    </location>
</feature>
<dbReference type="Proteomes" id="UP001152797">
    <property type="component" value="Unassembled WGS sequence"/>
</dbReference>
<evidence type="ECO:0000313" key="6">
    <source>
        <dbReference type="EMBL" id="CAI4017601.1"/>
    </source>
</evidence>
<evidence type="ECO:0000256" key="3">
    <source>
        <dbReference type="ARBA" id="ARBA00023002"/>
    </source>
</evidence>
<dbReference type="GO" id="GO:0031418">
    <property type="term" value="F:L-ascorbic acid binding"/>
    <property type="evidence" value="ECO:0007669"/>
    <property type="project" value="InterPro"/>
</dbReference>
<feature type="transmembrane region" description="Helical" evidence="4">
    <location>
        <begin position="461"/>
        <end position="482"/>
    </location>
</feature>
<keyword evidence="8" id="KW-1185">Reference proteome</keyword>
<dbReference type="SMART" id="SM00702">
    <property type="entry name" value="P4Hc"/>
    <property type="match status" value="1"/>
</dbReference>
<keyword evidence="4" id="KW-0812">Transmembrane</keyword>
<dbReference type="PANTHER" id="PTHR12117:SF0">
    <property type="entry name" value="PROLYL 3-HYDROXYLASE OGFOD1"/>
    <property type="match status" value="1"/>
</dbReference>
<reference evidence="6" key="1">
    <citation type="submission" date="2022-10" db="EMBL/GenBank/DDBJ databases">
        <authorList>
            <person name="Chen Y."/>
            <person name="Dougan E. K."/>
            <person name="Chan C."/>
            <person name="Rhodes N."/>
            <person name="Thang M."/>
        </authorList>
    </citation>
    <scope>NUCLEOTIDE SEQUENCE</scope>
</reference>
<dbReference type="GO" id="GO:0005506">
    <property type="term" value="F:iron ion binding"/>
    <property type="evidence" value="ECO:0007669"/>
    <property type="project" value="InterPro"/>
</dbReference>
<proteinExistence type="predicted"/>
<keyword evidence="2" id="KW-0223">Dioxygenase</keyword>
<accession>A0A9P1M0L0</accession>
<evidence type="ECO:0000313" key="7">
    <source>
        <dbReference type="EMBL" id="CAL4804913.1"/>
    </source>
</evidence>
<dbReference type="EMBL" id="CAMXCT010006645">
    <property type="protein sequence ID" value="CAI4017601.1"/>
    <property type="molecule type" value="Genomic_DNA"/>
</dbReference>
<name>A0A9P1M0L0_9DINO</name>
<feature type="transmembrane region" description="Helical" evidence="4">
    <location>
        <begin position="1167"/>
        <end position="1187"/>
    </location>
</feature>
<dbReference type="GO" id="GO:0051213">
    <property type="term" value="F:dioxygenase activity"/>
    <property type="evidence" value="ECO:0007669"/>
    <property type="project" value="UniProtKB-KW"/>
</dbReference>
<dbReference type="InterPro" id="IPR039558">
    <property type="entry name" value="TPA1/OFD1_N"/>
</dbReference>
<evidence type="ECO:0000313" key="8">
    <source>
        <dbReference type="Proteomes" id="UP001152797"/>
    </source>
</evidence>
<dbReference type="CDD" id="cd00538">
    <property type="entry name" value="PA"/>
    <property type="match status" value="1"/>
</dbReference>
<keyword evidence="4" id="KW-1133">Transmembrane helix</keyword>
<organism evidence="6">
    <name type="scientific">Cladocopium goreaui</name>
    <dbReference type="NCBI Taxonomy" id="2562237"/>
    <lineage>
        <taxon>Eukaryota</taxon>
        <taxon>Sar</taxon>
        <taxon>Alveolata</taxon>
        <taxon>Dinophyceae</taxon>
        <taxon>Suessiales</taxon>
        <taxon>Symbiodiniaceae</taxon>
        <taxon>Cladocopium</taxon>
    </lineage>
</organism>
<keyword evidence="3" id="KW-0560">Oxidoreductase</keyword>
<feature type="transmembrane region" description="Helical" evidence="4">
    <location>
        <begin position="1135"/>
        <end position="1155"/>
    </location>
</feature>
<evidence type="ECO:0000256" key="4">
    <source>
        <dbReference type="SAM" id="Phobius"/>
    </source>
</evidence>
<evidence type="ECO:0000256" key="2">
    <source>
        <dbReference type="ARBA" id="ARBA00022964"/>
    </source>
</evidence>
<dbReference type="Gene3D" id="2.60.120.620">
    <property type="entry name" value="q2cbj1_9rhob like domain"/>
    <property type="match status" value="1"/>
</dbReference>
<protein>
    <submittedName>
        <fullName evidence="7">PA domain-containing protein</fullName>
    </submittedName>
</protein>
<dbReference type="Pfam" id="PF13661">
    <property type="entry name" value="2OG-FeII_Oxy_4"/>
    <property type="match status" value="1"/>
</dbReference>
<reference evidence="7 8" key="2">
    <citation type="submission" date="2024-05" db="EMBL/GenBank/DDBJ databases">
        <authorList>
            <person name="Chen Y."/>
            <person name="Shah S."/>
            <person name="Dougan E. K."/>
            <person name="Thang M."/>
            <person name="Chan C."/>
        </authorList>
    </citation>
    <scope>NUCLEOTIDE SEQUENCE [LARGE SCALE GENOMIC DNA]</scope>
</reference>
<dbReference type="OrthoDB" id="484653at2759"/>
<comment type="cofactor">
    <cofactor evidence="1">
        <name>L-ascorbate</name>
        <dbReference type="ChEBI" id="CHEBI:38290"/>
    </cofactor>
</comment>
<sequence>MSEMQPQQSAAGDDLAKQFRKAVVSGGPLKGAQFFDVGWEDLKKAAKSYRSDARFNQFAKRRVSERALGPGVSTVPEPTKYQRWLLRLKSWRTWLFTFMRARIVLSIGLIALLLILLSRPLFYLVLAKGLALGIRLALRRSVGLVAIILDAILDEVAVNLETTLIAPPAAGPSAAAARRLSRWADDGERTKRWLASRGALEEPLLEANGQILRFRDYLPLEMADNVLAILQSLPEEAWQLSHHQNDKGAASHRFWSADVMDIPELSPLRSVFWKMLPKLRGEPTLPIFSCGRYGASDFIGRHDDQALVPFFDDTTVYSRTVAAIWYLTKEWSEAEGGCLIDLGDQVKEKQLVPIYNSLVVFEVPHWHAVSAVTSDRWRYSIFGWWHQKGDRGDRRCDVETANPVAVCTELDPESKSLEAKFCRQEFHIMSWTVAINHATVTTPILYASSVLTNENGQAGNAMLYGSTLICSLFFSTLIFGVVGPKKGLTLSMGLYSVYVLLFAVAAQLCDRRNESNGACVVGNTYQLPVPRPLPFEALGMVEAEECIELLENGEKSEDSESSEEGWADWFWSLLQFLLDLAASVPLWYAMFSEFPDRVVYGFLAILGLLMILWRIYRAYCEEKTKLGQSIPYTCAHAHADGRDLFLVATVHISPRAPKLRLLRTQPNCFEERLNRMRQVPTVQQMTPEQLQQAVAAILQAVTFRAPAEGTSPAVEISTYAQRAVWNTQAANEQMCGEVVFSPEDEYGQALEAFDGFDGETDGGSEDFMALIRKPPKEMLEQQLAPFTTKAYQAAKSGASALLVVNWEENLPAHKIGMTRVWDEIRYACTTGNCALPSVPLLLLRQECGEQLIRLRQSGRRVTAQFTVKEDGVRPRSLPKKLCQECALIFSGIGILYGIIQCFSVRVGAEFLAADSAARDLGIRCVCIDVDLDRFWSKLGWAVLPSPCNLLNSLISWIAFPRILFQFLFPPFGRVDALGSTLLHLGSFSFRVWISFLLAGLCASLVTSSILRLFSSGVEVTAESAGVVEEEDRSLAQTYIILAIEMYMLPQIYDAVAASRDESMYQSMVKKCKDFAAERLVVVVGAGHANGILQRALIGGIGAGVLWTCQGAFFTNCCQRVAQAEHRCTSQITAELAGTFALIFLAAEAVVRASATILTKNAHLEYPIVFHIFGAVALVSTLAFQIMASSAGACSKAFSAVRQWKDPKTWFLQCTNLTFGFAAAWLGGYVGRNILTETLSSEFIGFAGEFLLHLRLETSQLTRLFNKDRIPRDEALRRILDGLQGFPKSPLLSLQLWEPGTFRDLYPLVLAVLKNCSNLQTLHLHDISVCPIRGPSAAGQFHAEQASQLMRLLDFEGSTPGPGRYLKQLNITAGTWSWEALCMLFEGLSKGSLKRLSLRGQLSDAKGSHESIGPKKERGLAVLKICEFSWTGSNIYDASYLERLILALPQAESRYTQECSGGWRGPYDHEVLAFEQLSGLGRIKVRKDQGFIDLQPGVLDPIALVDRSCTEASCCGWQMMQMAELVKSVLHG</sequence>
<feature type="transmembrane region" description="Helical" evidence="4">
    <location>
        <begin position="488"/>
        <end position="506"/>
    </location>
</feature>
<dbReference type="GO" id="GO:0016705">
    <property type="term" value="F:oxidoreductase activity, acting on paired donors, with incorporation or reduction of molecular oxygen"/>
    <property type="evidence" value="ECO:0007669"/>
    <property type="project" value="InterPro"/>
</dbReference>
<dbReference type="PANTHER" id="PTHR12117">
    <property type="entry name" value="HISTONE ACETYLTRANSFERASE COMPLEX"/>
    <property type="match status" value="1"/>
</dbReference>
<feature type="domain" description="Prolyl 4-hydroxylase alpha subunit" evidence="5">
    <location>
        <begin position="213"/>
        <end position="386"/>
    </location>
</feature>
<gene>
    <name evidence="6" type="ORF">C1SCF055_LOCUS42233</name>
</gene>
<feature type="transmembrane region" description="Helical" evidence="4">
    <location>
        <begin position="991"/>
        <end position="1013"/>
    </location>
</feature>
<dbReference type="InterPro" id="IPR051842">
    <property type="entry name" value="uS12_prolyl_hydroxylase"/>
</dbReference>
<dbReference type="InterPro" id="IPR006620">
    <property type="entry name" value="Pro_4_hyd_alph"/>
</dbReference>
<evidence type="ECO:0000256" key="1">
    <source>
        <dbReference type="ARBA" id="ARBA00001961"/>
    </source>
</evidence>
<comment type="caution">
    <text evidence="6">The sequence shown here is derived from an EMBL/GenBank/DDBJ whole genome shotgun (WGS) entry which is preliminary data.</text>
</comment>
<feature type="transmembrane region" description="Helical" evidence="4">
    <location>
        <begin position="93"/>
        <end position="115"/>
    </location>
</feature>
<dbReference type="EMBL" id="CAMXCT030006645">
    <property type="protein sequence ID" value="CAL4804913.1"/>
    <property type="molecule type" value="Genomic_DNA"/>
</dbReference>
<feature type="transmembrane region" description="Helical" evidence="4">
    <location>
        <begin position="1208"/>
        <end position="1229"/>
    </location>
</feature>
<keyword evidence="4" id="KW-0472">Membrane</keyword>
<dbReference type="EMBL" id="CAMXCT020006645">
    <property type="protein sequence ID" value="CAL1170976.1"/>
    <property type="molecule type" value="Genomic_DNA"/>
</dbReference>
<feature type="transmembrane region" description="Helical" evidence="4">
    <location>
        <begin position="569"/>
        <end position="591"/>
    </location>
</feature>
<evidence type="ECO:0000259" key="5">
    <source>
        <dbReference type="SMART" id="SM00702"/>
    </source>
</evidence>
<dbReference type="Gene3D" id="3.50.30.30">
    <property type="match status" value="1"/>
</dbReference>